<dbReference type="EMBL" id="CP146369">
    <property type="protein sequence ID" value="WWT55263.1"/>
    <property type="molecule type" value="Genomic_DNA"/>
</dbReference>
<dbReference type="RefSeq" id="WP_338577718.1">
    <property type="nucleotide sequence ID" value="NZ_CP146369.1"/>
</dbReference>
<feature type="domain" description="ThuA-like" evidence="2">
    <location>
        <begin position="47"/>
        <end position="278"/>
    </location>
</feature>
<name>A0ABZ2IE78_9CAUL</name>
<evidence type="ECO:0000313" key="4">
    <source>
        <dbReference type="Proteomes" id="UP001363460"/>
    </source>
</evidence>
<dbReference type="PANTHER" id="PTHR40469">
    <property type="entry name" value="SECRETED GLYCOSYL HYDROLASE"/>
    <property type="match status" value="1"/>
</dbReference>
<dbReference type="InterPro" id="IPR029062">
    <property type="entry name" value="Class_I_gatase-like"/>
</dbReference>
<protein>
    <submittedName>
        <fullName evidence="3">ThuA domain-containing protein</fullName>
    </submittedName>
</protein>
<feature type="signal peptide" evidence="1">
    <location>
        <begin position="1"/>
        <end position="26"/>
    </location>
</feature>
<accession>A0ABZ2IE78</accession>
<proteinExistence type="predicted"/>
<reference evidence="3 4" key="1">
    <citation type="submission" date="2024-02" db="EMBL/GenBank/DDBJ databases">
        <title>Distribution and functional of Brevundimonas-related endobacteria within Verticillium dahliae.</title>
        <authorList>
            <person name="Zeng H."/>
        </authorList>
    </citation>
    <scope>NUCLEOTIDE SEQUENCE [LARGE SCALE GENOMIC DNA]</scope>
    <source>
        <strain evidence="3 4">TRM 44200</strain>
    </source>
</reference>
<gene>
    <name evidence="3" type="ORF">V8J38_02180</name>
</gene>
<evidence type="ECO:0000313" key="3">
    <source>
        <dbReference type="EMBL" id="WWT55263.1"/>
    </source>
</evidence>
<dbReference type="Gene3D" id="3.40.50.880">
    <property type="match status" value="1"/>
</dbReference>
<organism evidence="3 4">
    <name type="scientific">Brevundimonas olei</name>
    <dbReference type="NCBI Taxonomy" id="657642"/>
    <lineage>
        <taxon>Bacteria</taxon>
        <taxon>Pseudomonadati</taxon>
        <taxon>Pseudomonadota</taxon>
        <taxon>Alphaproteobacteria</taxon>
        <taxon>Caulobacterales</taxon>
        <taxon>Caulobacteraceae</taxon>
        <taxon>Brevundimonas</taxon>
    </lineage>
</organism>
<dbReference type="Pfam" id="PF06283">
    <property type="entry name" value="ThuA"/>
    <property type="match status" value="1"/>
</dbReference>
<evidence type="ECO:0000256" key="1">
    <source>
        <dbReference type="SAM" id="SignalP"/>
    </source>
</evidence>
<sequence>MSKLKTWLAVLAGAISLMLGAGTVCAQAPAPGQAMPDPYAGKKKLLVIADVQTGFHHDSINHAMAVIERLGRESGAYVAFLRTDSQLITRTPILGTGSRYEGRPINARNLDYFDAVFMLSSGAGTLSDQQKADLLAFVKEDGKGFIGGHAATIAFYDWPEYGEMIGGFMAGEYRVEPTGVIVADPDFPGAAALPDTITDQFPYLGAPYVKGGVHTILRLDTSRLTPEQLARRPDGDFPVAWAKTYGRGRVFVSSLGHVEAIWDDPVLSNFQLEGIKWALGLTDADVTLDPAQ</sequence>
<keyword evidence="1" id="KW-0732">Signal</keyword>
<dbReference type="SUPFAM" id="SSF52317">
    <property type="entry name" value="Class I glutamine amidotransferase-like"/>
    <property type="match status" value="1"/>
</dbReference>
<dbReference type="PANTHER" id="PTHR40469:SF2">
    <property type="entry name" value="GALACTOSE-BINDING DOMAIN-LIKE SUPERFAMILY PROTEIN"/>
    <property type="match status" value="1"/>
</dbReference>
<evidence type="ECO:0000259" key="2">
    <source>
        <dbReference type="Pfam" id="PF06283"/>
    </source>
</evidence>
<feature type="chain" id="PRO_5046685154" evidence="1">
    <location>
        <begin position="27"/>
        <end position="292"/>
    </location>
</feature>
<dbReference type="InterPro" id="IPR029010">
    <property type="entry name" value="ThuA-like"/>
</dbReference>
<keyword evidence="4" id="KW-1185">Reference proteome</keyword>
<dbReference type="Proteomes" id="UP001363460">
    <property type="component" value="Chromosome"/>
</dbReference>